<evidence type="ECO:0000259" key="3">
    <source>
        <dbReference type="PROSITE" id="PS51399"/>
    </source>
</evidence>
<dbReference type="PROSITE" id="PS50033">
    <property type="entry name" value="UBX"/>
    <property type="match status" value="1"/>
</dbReference>
<accession>A0AAW1JCR0</accession>
<dbReference type="SUPFAM" id="SSF46934">
    <property type="entry name" value="UBA-like"/>
    <property type="match status" value="1"/>
</dbReference>
<dbReference type="InterPro" id="IPR009060">
    <property type="entry name" value="UBA-like_sf"/>
</dbReference>
<dbReference type="PANTHER" id="PTHR23333">
    <property type="entry name" value="UBX DOMAIN CONTAINING PROTEIN"/>
    <property type="match status" value="1"/>
</dbReference>
<feature type="region of interest" description="Disordered" evidence="1">
    <location>
        <begin position="158"/>
        <end position="181"/>
    </location>
</feature>
<feature type="domain" description="UBX" evidence="2">
    <location>
        <begin position="293"/>
        <end position="369"/>
    </location>
</feature>
<feature type="domain" description="SEP" evidence="3">
    <location>
        <begin position="181"/>
        <end position="244"/>
    </location>
</feature>
<evidence type="ECO:0000256" key="1">
    <source>
        <dbReference type="SAM" id="MobiDB-lite"/>
    </source>
</evidence>
<dbReference type="Gene3D" id="3.30.420.210">
    <property type="entry name" value="SEP domain"/>
    <property type="match status" value="1"/>
</dbReference>
<dbReference type="SUPFAM" id="SSF102848">
    <property type="entry name" value="NSFL1 (p97 ATPase) cofactor p47, SEP domain"/>
    <property type="match status" value="1"/>
</dbReference>
<dbReference type="Gene3D" id="1.10.8.10">
    <property type="entry name" value="DNA helicase RuvA subunit, C-terminal domain"/>
    <property type="match status" value="1"/>
</dbReference>
<evidence type="ECO:0000313" key="5">
    <source>
        <dbReference type="Proteomes" id="UP001458880"/>
    </source>
</evidence>
<dbReference type="InterPro" id="IPR036241">
    <property type="entry name" value="NSFL1C_SEP_dom_sf"/>
</dbReference>
<dbReference type="InterPro" id="IPR001012">
    <property type="entry name" value="UBX_dom"/>
</dbReference>
<gene>
    <name evidence="4" type="ORF">QE152_g30792</name>
</gene>
<dbReference type="GO" id="GO:0000045">
    <property type="term" value="P:autophagosome assembly"/>
    <property type="evidence" value="ECO:0007669"/>
    <property type="project" value="TreeGrafter"/>
</dbReference>
<dbReference type="FunFam" id="3.30.420.210:FF:000002">
    <property type="entry name" value="UBX domain-containing protein 1"/>
    <property type="match status" value="1"/>
</dbReference>
<evidence type="ECO:0000313" key="4">
    <source>
        <dbReference type="EMBL" id="KAK9701164.1"/>
    </source>
</evidence>
<feature type="compositionally biased region" description="Basic and acidic residues" evidence="1">
    <location>
        <begin position="51"/>
        <end position="61"/>
    </location>
</feature>
<dbReference type="SUPFAM" id="SSF54236">
    <property type="entry name" value="Ubiquitin-like"/>
    <property type="match status" value="1"/>
</dbReference>
<dbReference type="GO" id="GO:0005634">
    <property type="term" value="C:nucleus"/>
    <property type="evidence" value="ECO:0007669"/>
    <property type="project" value="TreeGrafter"/>
</dbReference>
<reference evidence="4 5" key="1">
    <citation type="journal article" date="2024" name="BMC Genomics">
        <title>De novo assembly and annotation of Popillia japonica's genome with initial clues to its potential as an invasive pest.</title>
        <authorList>
            <person name="Cucini C."/>
            <person name="Boschi S."/>
            <person name="Funari R."/>
            <person name="Cardaioli E."/>
            <person name="Iannotti N."/>
            <person name="Marturano G."/>
            <person name="Paoli F."/>
            <person name="Bruttini M."/>
            <person name="Carapelli A."/>
            <person name="Frati F."/>
            <person name="Nardi F."/>
        </authorList>
    </citation>
    <scope>NUCLEOTIDE SEQUENCE [LARGE SCALE GENOMIC DNA]</scope>
    <source>
        <strain evidence="4">DMR45628</strain>
    </source>
</reference>
<dbReference type="Gene3D" id="3.10.20.90">
    <property type="entry name" value="Phosphatidylinositol 3-kinase Catalytic Subunit, Chain A, domain 1"/>
    <property type="match status" value="1"/>
</dbReference>
<dbReference type="GO" id="GO:0043130">
    <property type="term" value="F:ubiquitin binding"/>
    <property type="evidence" value="ECO:0007669"/>
    <property type="project" value="TreeGrafter"/>
</dbReference>
<dbReference type="GO" id="GO:0005829">
    <property type="term" value="C:cytosol"/>
    <property type="evidence" value="ECO:0007669"/>
    <property type="project" value="TreeGrafter"/>
</dbReference>
<comment type="caution">
    <text evidence="4">The sequence shown here is derived from an EMBL/GenBank/DDBJ whole genome shotgun (WGS) entry which is preliminary data.</text>
</comment>
<feature type="region of interest" description="Disordered" evidence="1">
    <location>
        <begin position="46"/>
        <end position="123"/>
    </location>
</feature>
<dbReference type="Pfam" id="PF00789">
    <property type="entry name" value="UBX"/>
    <property type="match status" value="1"/>
</dbReference>
<dbReference type="InterPro" id="IPR012989">
    <property type="entry name" value="SEP_domain"/>
</dbReference>
<dbReference type="CDD" id="cd14348">
    <property type="entry name" value="UBA_p47"/>
    <property type="match status" value="1"/>
</dbReference>
<evidence type="ECO:0000259" key="2">
    <source>
        <dbReference type="PROSITE" id="PS50033"/>
    </source>
</evidence>
<dbReference type="GO" id="GO:0061025">
    <property type="term" value="P:membrane fusion"/>
    <property type="evidence" value="ECO:0007669"/>
    <property type="project" value="TreeGrafter"/>
</dbReference>
<proteinExistence type="predicted"/>
<dbReference type="EMBL" id="JASPKY010000420">
    <property type="protein sequence ID" value="KAK9701164.1"/>
    <property type="molecule type" value="Genomic_DNA"/>
</dbReference>
<dbReference type="GO" id="GO:0007030">
    <property type="term" value="P:Golgi organization"/>
    <property type="evidence" value="ECO:0007669"/>
    <property type="project" value="TreeGrafter"/>
</dbReference>
<protein>
    <submittedName>
        <fullName evidence="4">UBX domain</fullName>
    </submittedName>
</protein>
<dbReference type="GO" id="GO:0043161">
    <property type="term" value="P:proteasome-mediated ubiquitin-dependent protein catabolic process"/>
    <property type="evidence" value="ECO:0007669"/>
    <property type="project" value="TreeGrafter"/>
</dbReference>
<keyword evidence="5" id="KW-1185">Reference proteome</keyword>
<dbReference type="SMART" id="SM00553">
    <property type="entry name" value="SEP"/>
    <property type="match status" value="1"/>
</dbReference>
<dbReference type="Pfam" id="PF08059">
    <property type="entry name" value="SEP"/>
    <property type="match status" value="1"/>
</dbReference>
<dbReference type="PROSITE" id="PS51399">
    <property type="entry name" value="SEP"/>
    <property type="match status" value="1"/>
</dbReference>
<dbReference type="InterPro" id="IPR029071">
    <property type="entry name" value="Ubiquitin-like_domsf"/>
</dbReference>
<sequence length="371" mass="40910">MSDNNEKLQQFLTVTGIDEERARFFMESSSSAWDLELALTSFYDADSEQPEVVHVESPRSEPEDDATANNPAIKTKPKPRAKANSRFATLHTLETSSSDEEEGQAFYAGGSESSGQQVLGPSKKKKDIVSEMFKSVQEHGVEILDSATTSTARAFKGTGYKLGQTGNDSETIPGRTDPPQPAEVTMKLWRDGFSVNDGPLRAYTDPANRDFLDSVTRGEIPTELRQGVHEVHLSMEDHRMEEFKQDHLSRYTKPFSGQGHTLGSPTPATVGAPLEEDKTVNEAHARQMVNLDAALPTTSLQIRLADGSRLIGQFNHNHTVGQVRSFIIAARPQYETRPFALLSSYPSKELQDSQTIEDAGILNAAIMQKLK</sequence>
<organism evidence="4 5">
    <name type="scientific">Popillia japonica</name>
    <name type="common">Japanese beetle</name>
    <dbReference type="NCBI Taxonomy" id="7064"/>
    <lineage>
        <taxon>Eukaryota</taxon>
        <taxon>Metazoa</taxon>
        <taxon>Ecdysozoa</taxon>
        <taxon>Arthropoda</taxon>
        <taxon>Hexapoda</taxon>
        <taxon>Insecta</taxon>
        <taxon>Pterygota</taxon>
        <taxon>Neoptera</taxon>
        <taxon>Endopterygota</taxon>
        <taxon>Coleoptera</taxon>
        <taxon>Polyphaga</taxon>
        <taxon>Scarabaeiformia</taxon>
        <taxon>Scarabaeidae</taxon>
        <taxon>Rutelinae</taxon>
        <taxon>Popillia</taxon>
    </lineage>
</organism>
<dbReference type="GO" id="GO:0031468">
    <property type="term" value="P:nuclear membrane reassembly"/>
    <property type="evidence" value="ECO:0007669"/>
    <property type="project" value="TreeGrafter"/>
</dbReference>
<dbReference type="Pfam" id="PF14555">
    <property type="entry name" value="UBA_4"/>
    <property type="match status" value="1"/>
</dbReference>
<dbReference type="AlphaFoldDB" id="A0AAW1JCR0"/>
<name>A0AAW1JCR0_POPJA</name>
<dbReference type="PANTHER" id="PTHR23333:SF20">
    <property type="entry name" value="NSFL1 COFACTOR P47"/>
    <property type="match status" value="1"/>
</dbReference>
<dbReference type="SMART" id="SM00166">
    <property type="entry name" value="UBX"/>
    <property type="match status" value="1"/>
</dbReference>
<dbReference type="Proteomes" id="UP001458880">
    <property type="component" value="Unassembled WGS sequence"/>
</dbReference>
<dbReference type="CDD" id="cd01770">
    <property type="entry name" value="UBX_UBXN2"/>
    <property type="match status" value="1"/>
</dbReference>